<feature type="transmembrane region" description="Helical" evidence="1">
    <location>
        <begin position="7"/>
        <end position="30"/>
    </location>
</feature>
<dbReference type="Gene3D" id="1.20.1070.10">
    <property type="entry name" value="Rhodopsin 7-helix transmembrane proteins"/>
    <property type="match status" value="1"/>
</dbReference>
<feature type="non-terminal residue" evidence="2">
    <location>
        <position position="1"/>
    </location>
</feature>
<dbReference type="Proteomes" id="UP000001593">
    <property type="component" value="Unassembled WGS sequence"/>
</dbReference>
<sequence>IGVYVRMAALMGFTWVLGFMAEYLWSPLWYVLRVTWYVFVSLNSLQGVHMAAAFALSSQARKLYREAMGLGVPRNKGRV</sequence>
<dbReference type="HOGENOM" id="CLU_2612905_0_0_1"/>
<dbReference type="PhylomeDB" id="A7S685"/>
<dbReference type="EMBL" id="DS469586">
    <property type="protein sequence ID" value="EDO40819.1"/>
    <property type="molecule type" value="Genomic_DNA"/>
</dbReference>
<name>A7S685_NEMVE</name>
<evidence type="ECO:0000313" key="3">
    <source>
        <dbReference type="Proteomes" id="UP000001593"/>
    </source>
</evidence>
<dbReference type="InterPro" id="IPR053231">
    <property type="entry name" value="GPCR_LN-TM7"/>
</dbReference>
<evidence type="ECO:0000313" key="2">
    <source>
        <dbReference type="EMBL" id="EDO40819.1"/>
    </source>
</evidence>
<keyword evidence="1" id="KW-1133">Transmembrane helix</keyword>
<feature type="transmembrane region" description="Helical" evidence="1">
    <location>
        <begin position="36"/>
        <end position="56"/>
    </location>
</feature>
<keyword evidence="1" id="KW-0812">Transmembrane</keyword>
<reference evidence="2 3" key="1">
    <citation type="journal article" date="2007" name="Science">
        <title>Sea anemone genome reveals ancestral eumetazoan gene repertoire and genomic organization.</title>
        <authorList>
            <person name="Putnam N.H."/>
            <person name="Srivastava M."/>
            <person name="Hellsten U."/>
            <person name="Dirks B."/>
            <person name="Chapman J."/>
            <person name="Salamov A."/>
            <person name="Terry A."/>
            <person name="Shapiro H."/>
            <person name="Lindquist E."/>
            <person name="Kapitonov V.V."/>
            <person name="Jurka J."/>
            <person name="Genikhovich G."/>
            <person name="Grigoriev I.V."/>
            <person name="Lucas S.M."/>
            <person name="Steele R.E."/>
            <person name="Finnerty J.R."/>
            <person name="Technau U."/>
            <person name="Martindale M.Q."/>
            <person name="Rokhsar D.S."/>
        </authorList>
    </citation>
    <scope>NUCLEOTIDE SEQUENCE [LARGE SCALE GENOMIC DNA]</scope>
    <source>
        <strain evidence="3">CH2 X CH6</strain>
    </source>
</reference>
<proteinExistence type="predicted"/>
<dbReference type="AlphaFoldDB" id="A7S685"/>
<keyword evidence="1" id="KW-0472">Membrane</keyword>
<protein>
    <submittedName>
        <fullName evidence="2">Uncharacterized protein</fullName>
    </submittedName>
</protein>
<dbReference type="PANTHER" id="PTHR45902">
    <property type="entry name" value="LATROPHILIN RECEPTOR-LIKE PROTEIN A"/>
    <property type="match status" value="1"/>
</dbReference>
<accession>A7S685</accession>
<evidence type="ECO:0000256" key="1">
    <source>
        <dbReference type="SAM" id="Phobius"/>
    </source>
</evidence>
<gene>
    <name evidence="2" type="ORF">NEMVEDRAFT_v1g106162</name>
</gene>
<keyword evidence="3" id="KW-1185">Reference proteome</keyword>
<organism evidence="2 3">
    <name type="scientific">Nematostella vectensis</name>
    <name type="common">Starlet sea anemone</name>
    <dbReference type="NCBI Taxonomy" id="45351"/>
    <lineage>
        <taxon>Eukaryota</taxon>
        <taxon>Metazoa</taxon>
        <taxon>Cnidaria</taxon>
        <taxon>Anthozoa</taxon>
        <taxon>Hexacorallia</taxon>
        <taxon>Actiniaria</taxon>
        <taxon>Edwardsiidae</taxon>
        <taxon>Nematostella</taxon>
    </lineage>
</organism>
<dbReference type="PANTHER" id="PTHR45902:SF1">
    <property type="entry name" value="LATROPHILIN RECEPTOR-LIKE PROTEIN A"/>
    <property type="match status" value="1"/>
</dbReference>
<dbReference type="InParanoid" id="A7S685"/>